<dbReference type="PANTHER" id="PTHR23226">
    <property type="entry name" value="ZINC FINGER AND SCAN DOMAIN-CONTAINING"/>
    <property type="match status" value="1"/>
</dbReference>
<evidence type="ECO:0000256" key="2">
    <source>
        <dbReference type="ARBA" id="ARBA00006991"/>
    </source>
</evidence>
<keyword evidence="5 8" id="KW-0863">Zinc-finger</keyword>
<keyword evidence="7" id="KW-0539">Nucleus</keyword>
<dbReference type="GO" id="GO:0000981">
    <property type="term" value="F:DNA-binding transcription factor activity, RNA polymerase II-specific"/>
    <property type="evidence" value="ECO:0007669"/>
    <property type="project" value="TreeGrafter"/>
</dbReference>
<comment type="caution">
    <text evidence="10">The sequence shown here is derived from an EMBL/GenBank/DDBJ whole genome shotgun (WGS) entry which is preliminary data.</text>
</comment>
<sequence>GEKPYKCHECEKSVGQSPDLIAHQRTHTGEKPYPCPVCGKSFSRRSNLIVHQRVHKGLCKCQTCGRSFQPDSRFGV</sequence>
<feature type="domain" description="C2H2-type" evidence="9">
    <location>
        <begin position="33"/>
        <end position="57"/>
    </location>
</feature>
<evidence type="ECO:0000256" key="4">
    <source>
        <dbReference type="ARBA" id="ARBA00022737"/>
    </source>
</evidence>
<organism evidence="10 11">
    <name type="scientific">Calonectris borealis</name>
    <name type="common">Cory's shearwater</name>
    <dbReference type="NCBI Taxonomy" id="1323832"/>
    <lineage>
        <taxon>Eukaryota</taxon>
        <taxon>Metazoa</taxon>
        <taxon>Chordata</taxon>
        <taxon>Craniata</taxon>
        <taxon>Vertebrata</taxon>
        <taxon>Euteleostomi</taxon>
        <taxon>Archelosauria</taxon>
        <taxon>Archosauria</taxon>
        <taxon>Dinosauria</taxon>
        <taxon>Saurischia</taxon>
        <taxon>Theropoda</taxon>
        <taxon>Coelurosauria</taxon>
        <taxon>Aves</taxon>
        <taxon>Neognathae</taxon>
        <taxon>Neoaves</taxon>
        <taxon>Aequornithes</taxon>
        <taxon>Procellariiformes</taxon>
        <taxon>Procellariidae</taxon>
        <taxon>Calonectris</taxon>
    </lineage>
</organism>
<dbReference type="PANTHER" id="PTHR23226:SF377">
    <property type="entry name" value="ZINC FINGER AND SCAN DOMAIN-CONTAINING PROTEIN 20"/>
    <property type="match status" value="1"/>
</dbReference>
<dbReference type="InterPro" id="IPR036236">
    <property type="entry name" value="Znf_C2H2_sf"/>
</dbReference>
<keyword evidence="3" id="KW-0479">Metal-binding</keyword>
<dbReference type="FunFam" id="3.30.160.60:FF:000512">
    <property type="entry name" value="zinc finger protein 197 isoform X1"/>
    <property type="match status" value="1"/>
</dbReference>
<dbReference type="PROSITE" id="PS50157">
    <property type="entry name" value="ZINC_FINGER_C2H2_2"/>
    <property type="match status" value="2"/>
</dbReference>
<dbReference type="Pfam" id="PF13465">
    <property type="entry name" value="zf-H2C2_2"/>
    <property type="match status" value="1"/>
</dbReference>
<dbReference type="SUPFAM" id="SSF57667">
    <property type="entry name" value="beta-beta-alpha zinc fingers"/>
    <property type="match status" value="1"/>
</dbReference>
<evidence type="ECO:0000256" key="7">
    <source>
        <dbReference type="ARBA" id="ARBA00023242"/>
    </source>
</evidence>
<evidence type="ECO:0000259" key="9">
    <source>
        <dbReference type="PROSITE" id="PS50157"/>
    </source>
</evidence>
<evidence type="ECO:0000256" key="3">
    <source>
        <dbReference type="ARBA" id="ARBA00022723"/>
    </source>
</evidence>
<dbReference type="EMBL" id="VZUG01015454">
    <property type="protein sequence ID" value="NXV89549.1"/>
    <property type="molecule type" value="Genomic_DNA"/>
</dbReference>
<comment type="similarity">
    <text evidence="2">Belongs to the krueppel C2H2-type zinc-finger protein family.</text>
</comment>
<protein>
    <submittedName>
        <fullName evidence="10">ZSCA2 protein</fullName>
    </submittedName>
</protein>
<keyword evidence="4" id="KW-0677">Repeat</keyword>
<accession>A0A7L3XPR2</accession>
<dbReference type="InterPro" id="IPR013087">
    <property type="entry name" value="Znf_C2H2_type"/>
</dbReference>
<comment type="subcellular location">
    <subcellularLocation>
        <location evidence="1">Nucleus</location>
    </subcellularLocation>
</comment>
<dbReference type="GO" id="GO:0008270">
    <property type="term" value="F:zinc ion binding"/>
    <property type="evidence" value="ECO:0007669"/>
    <property type="project" value="UniProtKB-KW"/>
</dbReference>
<reference evidence="10 11" key="1">
    <citation type="submission" date="2019-09" db="EMBL/GenBank/DDBJ databases">
        <title>Bird 10,000 Genomes (B10K) Project - Family phase.</title>
        <authorList>
            <person name="Zhang G."/>
        </authorList>
    </citation>
    <scope>NUCLEOTIDE SEQUENCE [LARGE SCALE GENOMIC DNA]</scope>
    <source>
        <strain evidence="10">OUT-0025</strain>
        <tissue evidence="10">Blood</tissue>
    </source>
</reference>
<dbReference type="Proteomes" id="UP000535403">
    <property type="component" value="Unassembled WGS sequence"/>
</dbReference>
<keyword evidence="6" id="KW-0862">Zinc</keyword>
<evidence type="ECO:0000256" key="5">
    <source>
        <dbReference type="ARBA" id="ARBA00022771"/>
    </source>
</evidence>
<gene>
    <name evidence="10" type="primary">Zscan2_1</name>
    <name evidence="10" type="ORF">CALBOR_R15043</name>
</gene>
<dbReference type="AlphaFoldDB" id="A0A7L3XPR2"/>
<evidence type="ECO:0000256" key="6">
    <source>
        <dbReference type="ARBA" id="ARBA00022833"/>
    </source>
</evidence>
<evidence type="ECO:0000256" key="8">
    <source>
        <dbReference type="PROSITE-ProRule" id="PRU00042"/>
    </source>
</evidence>
<dbReference type="FunFam" id="3.30.160.60:FF:000953">
    <property type="entry name" value="Zinc finger protein 691"/>
    <property type="match status" value="1"/>
</dbReference>
<dbReference type="Gene3D" id="3.30.160.60">
    <property type="entry name" value="Classic Zinc Finger"/>
    <property type="match status" value="2"/>
</dbReference>
<proteinExistence type="inferred from homology"/>
<dbReference type="GO" id="GO:0000978">
    <property type="term" value="F:RNA polymerase II cis-regulatory region sequence-specific DNA binding"/>
    <property type="evidence" value="ECO:0007669"/>
    <property type="project" value="TreeGrafter"/>
</dbReference>
<feature type="domain" description="C2H2-type" evidence="9">
    <location>
        <begin position="5"/>
        <end position="32"/>
    </location>
</feature>
<dbReference type="PROSITE" id="PS00028">
    <property type="entry name" value="ZINC_FINGER_C2H2_1"/>
    <property type="match status" value="2"/>
</dbReference>
<feature type="non-terminal residue" evidence="10">
    <location>
        <position position="1"/>
    </location>
</feature>
<name>A0A7L3XPR2_9AVES</name>
<dbReference type="GO" id="GO:0005634">
    <property type="term" value="C:nucleus"/>
    <property type="evidence" value="ECO:0007669"/>
    <property type="project" value="UniProtKB-SubCell"/>
</dbReference>
<evidence type="ECO:0000313" key="10">
    <source>
        <dbReference type="EMBL" id="NXV89549.1"/>
    </source>
</evidence>
<keyword evidence="11" id="KW-1185">Reference proteome</keyword>
<feature type="non-terminal residue" evidence="10">
    <location>
        <position position="76"/>
    </location>
</feature>
<dbReference type="SMART" id="SM00355">
    <property type="entry name" value="ZnF_C2H2"/>
    <property type="match status" value="2"/>
</dbReference>
<evidence type="ECO:0000256" key="1">
    <source>
        <dbReference type="ARBA" id="ARBA00004123"/>
    </source>
</evidence>
<evidence type="ECO:0000313" key="11">
    <source>
        <dbReference type="Proteomes" id="UP000535403"/>
    </source>
</evidence>